<dbReference type="RefSeq" id="WP_289528075.1">
    <property type="nucleotide sequence ID" value="NZ_JAUDCK010000040.1"/>
</dbReference>
<keyword evidence="3" id="KW-1185">Reference proteome</keyword>
<accession>A0ABT7UK82</accession>
<feature type="transmembrane region" description="Helical" evidence="1">
    <location>
        <begin position="99"/>
        <end position="124"/>
    </location>
</feature>
<feature type="transmembrane region" description="Helical" evidence="1">
    <location>
        <begin position="44"/>
        <end position="66"/>
    </location>
</feature>
<keyword evidence="1" id="KW-0812">Transmembrane</keyword>
<evidence type="ECO:0000313" key="3">
    <source>
        <dbReference type="Proteomes" id="UP001529275"/>
    </source>
</evidence>
<evidence type="ECO:0000313" key="2">
    <source>
        <dbReference type="EMBL" id="MDM8196566.1"/>
    </source>
</evidence>
<dbReference type="Proteomes" id="UP001529275">
    <property type="component" value="Unassembled WGS sequence"/>
</dbReference>
<reference evidence="3" key="1">
    <citation type="submission" date="2023-06" db="EMBL/GenBank/DDBJ databases">
        <title>Identification and characterization of horizontal gene transfer across gut microbiota members of farm animals based on homology search.</title>
        <authorList>
            <person name="Zeman M."/>
            <person name="Kubasova T."/>
            <person name="Jahodarova E."/>
            <person name="Nykrynova M."/>
            <person name="Rychlik I."/>
        </authorList>
    </citation>
    <scope>NUCLEOTIDE SEQUENCE [LARGE SCALE GENOMIC DNA]</scope>
    <source>
        <strain evidence="3">ET341</strain>
    </source>
</reference>
<dbReference type="InterPro" id="IPR010380">
    <property type="entry name" value="DUF975"/>
</dbReference>
<feature type="transmembrane region" description="Helical" evidence="1">
    <location>
        <begin position="156"/>
        <end position="185"/>
    </location>
</feature>
<organism evidence="2 3">
    <name type="scientific">Massilimicrobiota timonensis</name>
    <dbReference type="NCBI Taxonomy" id="1776392"/>
    <lineage>
        <taxon>Bacteria</taxon>
        <taxon>Bacillati</taxon>
        <taxon>Bacillota</taxon>
        <taxon>Erysipelotrichia</taxon>
        <taxon>Erysipelotrichales</taxon>
        <taxon>Erysipelotrichaceae</taxon>
        <taxon>Massilimicrobiota</taxon>
    </lineage>
</organism>
<sequence>MNIRKIKERANQLLSVDKQQYIRILMILVLLELIPTLFTTGHDILSRIIYIIISLAFIAVSHGYVVSSLKMVRNQSSLLSDDDALVGFKRFKGLFSTYLLNNIVLFFITFAAMFILMMIFGAFLSGIQLDSFANEISLSGNYTQVLLSIFSQSPSLLAAFILFYMLMIVIVFVISSYLFAVPYLLERYQMTNLMAIKESYRFMKGHIFDYIKLNLSFLGWILGLMIIQMGLNRLLMFLPILGALISAIITGIIGVYTYLPRYQLSKAIFFEELAYYRYDHHQTYGGDENHV</sequence>
<proteinExistence type="predicted"/>
<keyword evidence="1" id="KW-1133">Transmembrane helix</keyword>
<gene>
    <name evidence="2" type="ORF">QUV98_09590</name>
</gene>
<name>A0ABT7UK82_9FIRM</name>
<evidence type="ECO:0000256" key="1">
    <source>
        <dbReference type="SAM" id="Phobius"/>
    </source>
</evidence>
<dbReference type="Pfam" id="PF06161">
    <property type="entry name" value="DUF975"/>
    <property type="match status" value="1"/>
</dbReference>
<feature type="transmembrane region" description="Helical" evidence="1">
    <location>
        <begin position="234"/>
        <end position="259"/>
    </location>
</feature>
<keyword evidence="1" id="KW-0472">Membrane</keyword>
<comment type="caution">
    <text evidence="2">The sequence shown here is derived from an EMBL/GenBank/DDBJ whole genome shotgun (WGS) entry which is preliminary data.</text>
</comment>
<feature type="transmembrane region" description="Helical" evidence="1">
    <location>
        <begin position="206"/>
        <end position="228"/>
    </location>
</feature>
<protein>
    <submittedName>
        <fullName evidence="2">DUF975 family protein</fullName>
    </submittedName>
</protein>
<feature type="transmembrane region" description="Helical" evidence="1">
    <location>
        <begin position="21"/>
        <end position="38"/>
    </location>
</feature>
<dbReference type="EMBL" id="JAUDCK010000040">
    <property type="protein sequence ID" value="MDM8196566.1"/>
    <property type="molecule type" value="Genomic_DNA"/>
</dbReference>